<evidence type="ECO:0008006" key="3">
    <source>
        <dbReference type="Google" id="ProtNLM"/>
    </source>
</evidence>
<accession>A0A2N4SXP9</accession>
<dbReference type="AlphaFoldDB" id="A0A2N4SXP9"/>
<sequence length="253" mass="28129">MLVLCEIRFSPVLAMDQHVTAIQDHLRNNGFPDYSVATQQQIQFGAEGNVQLQPSLRWSFASADKKRVMTLTTSSIALQVTDYRTFEDFQEPLRLVVDVLSREVQPSYADRIGLRYVDAVVDVGSDLTEIFTEAVTTFSPEELGVESLLSSQQILARSAVGQLLIRMNQVENTPILPPDLLTPDFPQLAAVKPGIHAILDIDSSNESRTDFNFDVIQPRLWSVHGPASAAFWKSVRPAAMEKWGLVPSDQTGE</sequence>
<organism evidence="1 2">
    <name type="scientific">Kocuria flava</name>
    <dbReference type="NCBI Taxonomy" id="446860"/>
    <lineage>
        <taxon>Bacteria</taxon>
        <taxon>Bacillati</taxon>
        <taxon>Actinomycetota</taxon>
        <taxon>Actinomycetes</taxon>
        <taxon>Micrococcales</taxon>
        <taxon>Micrococcaceae</taxon>
        <taxon>Kocuria</taxon>
    </lineage>
</organism>
<proteinExistence type="predicted"/>
<evidence type="ECO:0000313" key="1">
    <source>
        <dbReference type="EMBL" id="PLC10761.1"/>
    </source>
</evidence>
<dbReference type="Proteomes" id="UP000234632">
    <property type="component" value="Unassembled WGS sequence"/>
</dbReference>
<dbReference type="EMBL" id="LOMZ01000004">
    <property type="protein sequence ID" value="PLC10761.1"/>
    <property type="molecule type" value="Genomic_DNA"/>
</dbReference>
<reference evidence="1 2" key="1">
    <citation type="submission" date="2015-12" db="EMBL/GenBank/DDBJ databases">
        <authorList>
            <person name="Shamseldin A."/>
            <person name="Moawad H."/>
            <person name="Abd El-Rahim W.M."/>
            <person name="Sadowsky M.J."/>
        </authorList>
    </citation>
    <scope>NUCLEOTIDE SEQUENCE [LARGE SCALE GENOMIC DNA]</scope>
    <source>
        <strain evidence="1 2">S43</strain>
    </source>
</reference>
<protein>
    <recommendedName>
        <fullName evidence="3">TIGR04255 family protein</fullName>
    </recommendedName>
</protein>
<dbReference type="NCBIfam" id="TIGR04255">
    <property type="entry name" value="sporadTIGR04255"/>
    <property type="match status" value="1"/>
</dbReference>
<comment type="caution">
    <text evidence="1">The sequence shown here is derived from an EMBL/GenBank/DDBJ whole genome shotgun (WGS) entry which is preliminary data.</text>
</comment>
<gene>
    <name evidence="1" type="ORF">AUQ48_17065</name>
</gene>
<evidence type="ECO:0000313" key="2">
    <source>
        <dbReference type="Proteomes" id="UP000234632"/>
    </source>
</evidence>
<dbReference type="InterPro" id="IPR026349">
    <property type="entry name" value="CHP04255"/>
</dbReference>
<name>A0A2N4SXP9_9MICC</name>